<accession>A0A8S4FN75</accession>
<gene>
    <name evidence="3" type="ORF">PLXY2_LOCUS9208</name>
</gene>
<feature type="transmembrane region" description="Helical" evidence="2">
    <location>
        <begin position="2997"/>
        <end position="3018"/>
    </location>
</feature>
<protein>
    <submittedName>
        <fullName evidence="3">(diamondback moth) hypothetical protein</fullName>
    </submittedName>
</protein>
<feature type="transmembrane region" description="Helical" evidence="2">
    <location>
        <begin position="24"/>
        <end position="43"/>
    </location>
</feature>
<proteinExistence type="predicted"/>
<keyword evidence="2" id="KW-0472">Membrane</keyword>
<feature type="compositionally biased region" description="Polar residues" evidence="1">
    <location>
        <begin position="2595"/>
        <end position="2604"/>
    </location>
</feature>
<evidence type="ECO:0000256" key="2">
    <source>
        <dbReference type="SAM" id="Phobius"/>
    </source>
</evidence>
<dbReference type="Proteomes" id="UP000653454">
    <property type="component" value="Unassembled WGS sequence"/>
</dbReference>
<dbReference type="GO" id="GO:0016020">
    <property type="term" value="C:membrane"/>
    <property type="evidence" value="ECO:0007669"/>
    <property type="project" value="InterPro"/>
</dbReference>
<feature type="region of interest" description="Disordered" evidence="1">
    <location>
        <begin position="2586"/>
        <end position="2699"/>
    </location>
</feature>
<dbReference type="GO" id="GO:0140359">
    <property type="term" value="F:ABC-type transporter activity"/>
    <property type="evidence" value="ECO:0007669"/>
    <property type="project" value="InterPro"/>
</dbReference>
<dbReference type="GO" id="GO:0005319">
    <property type="term" value="F:lipid transporter activity"/>
    <property type="evidence" value="ECO:0007669"/>
    <property type="project" value="TreeGrafter"/>
</dbReference>
<evidence type="ECO:0000313" key="4">
    <source>
        <dbReference type="Proteomes" id="UP000653454"/>
    </source>
</evidence>
<evidence type="ECO:0000256" key="1">
    <source>
        <dbReference type="SAM" id="MobiDB-lite"/>
    </source>
</evidence>
<feature type="compositionally biased region" description="Low complexity" evidence="1">
    <location>
        <begin position="2675"/>
        <end position="2690"/>
    </location>
</feature>
<reference evidence="3" key="1">
    <citation type="submission" date="2020-11" db="EMBL/GenBank/DDBJ databases">
        <authorList>
            <person name="Whiteford S."/>
        </authorList>
    </citation>
    <scope>NUCLEOTIDE SEQUENCE</scope>
</reference>
<dbReference type="PANTHER" id="PTHR19229">
    <property type="entry name" value="ATP-BINDING CASSETTE TRANSPORTER SUBFAMILY A ABCA"/>
    <property type="match status" value="1"/>
</dbReference>
<evidence type="ECO:0000313" key="3">
    <source>
        <dbReference type="EMBL" id="CAG9128613.1"/>
    </source>
</evidence>
<keyword evidence="4" id="KW-1185">Reference proteome</keyword>
<sequence length="3049" mass="340990">MAADDCRQLRLLLWKDYLIRKRKLITLGGVVWATLVVLSLYIVRANIDNQDFPTCQFPARALPSAGMLTFLQSFICSVGNQCEPMDQYQEIPLYENSRLTQLQRQFSPLLRNSSILATAAAVPDALRLLGTVTVAIDEPQFLDIVHNGLRVKDLFVDPARVRRDTLLTIFNLSEEDADSIMQAEISFQGIFKGSLNRCDPASLSRVLLVAPSVTELMSNKLCPLNSKELQDILVGLLLEVDYSKYIKMIGQMYSKLNGDTRILELADTLTAALRMTQLDSFVPPEVATLFAGQGGGQFTYYNLTIISKLLDRFEPIFKDTEAFRSVRSLSDAGISGAQWLYKIFSRQTNNNSVEEATGLVIQQLDGNLKLDGVERLSSMFKKAVDAFGNGLESSVSLEEVFQALPKVANFVLRWLSKEMKHTILFYSTLLTKLIEGAHKVILNNMSVEQIAYNVSARHPAGVRALVLLPPRLLGKAFDGLADADRTLILSSKLNAPGSMFCDAGRLQRFFQSTKEEAASARDALCVDPWRDYVVDLIQSLGILDVKVNINSMASLLIQETLGKDTTDQLYPIDKMFQESYSLIQDIQNLGTKPKSSLDWNKVLGVTEDSEFMKIVRKRLSHGSQVLITVHGSLAKEVIKQNTILDIKITPILLSLSRLVTALNSELAAADRQMLTEFKMAYPAVVEALLRTFLDAKKTYRFLSTHAPTMFCNGSQTAAAYIEVPPVGAEDLVTALCGMTRQIEGGLRPDSFVGKALKALQSTPQSAFGEVPWTALINGLRDLYTTLLTDYTYIFQFATFNMDEDTQSRVKELLGETKEFWFGRGRLAKSLQLSINVLFRVLDVIDRDIFNLTNEIWLKIKYTFNSARGLLVITDEVFKMITALTTQDSSYTSNLPPATAAALSMVLPNLPRLVVDAVELVVRGDTDVTAIISTLTATPPWPCTSLAPALGVSTGARGALRGAEAVLCGDQAFLDEWSSYEPAELLKGITNLEKANTTKYPPHVFLTFSSYFDALIEDADNLRTALETVFKDNSTSVENPTIMTAWNYAVQVFNRSDRDVIFRNFFTKLDTVLNAVNTTTTDVRDSSPLNILWEDLLKCGFTAPQCRGLARAVWQRTVEFVSVFVESVAVDLRTYFQEINEPDANIIQLLGFTRGTGLYVLYEKMADFAAVLLHSYWDYGFMNQVRRASKTQFWDCDSLVESLVIPPDSAVSATDLRRVRPYVCPSLLYWVSLPRGENRLLDVVSKPQYYFYTMQAKNLTSRYEGAFNEYLTLTQLLKDISNQNKTKLITKEDINIKSIENKVITFVDSVLSYKINETDPSYRLFNEVNKKHFLTSIYLTRVVTIIHKVQAALEKIKVADITTDKPEDEVKKIDAALQIIQKKFKRRPAEAIGLHFDVLTDVIWNTEDNYTITDAIRNMCKDLALKSSVNIILADGKRFIAQICSKPYEAIYEAIGEDIVDDIEAAKQTLLDLVEMLKKEDEEVEDIFEFFNKREAVVTSLKLSIKYSDDLNLPIYLKYLQNNLQHYNVVLSFLSGGDWWSDLRQLYNTSYADVFFDVVEHSPEIARDVLTHLDQIHLVRLLRAINSTDALCLDTPLSWLGAGAAGAAGAGGRLEALQAQLCAGDAARHVPMLRIVSQGYDNSLTISREINYDSIYADINTTESNLQLIRTGPSPPTTPAWVTEDSVLMLRSTAKNLFTKESLTKLSFGVLGNLVDASTLFLNNSQCKLCSKLTTWFKQLNLQLFKKQDYDSLMCHVEEMSLEEVYHTLKNDFHWDMALKELISTRNYTTLELNKAVTDLLEQLKLHVLDDVTASTTKLQGCLAGNLTANEFSNATLFVSVLSHTIKLIRAQLPHIQEISGMKEEPFLQQLHSGVAHNLHVTLPLKEVVGNNKQWKTNVKSVIKDLELVNEIGESQVDLLELQKMPHEIARWMLLQTRSWDNICNEYNCTQLSHCFNSSIDMDSWNKKLPALQSEQFWRFSFISPMLHHASRLLSHISRLLGVASFVDIPGVMEGEFTALIDTVLQVLQEDVLGVILYSLEGFCVEVHPVLSGTPLDFDLAAVLRGLQIIREYRTYVVENMDLKLPISQLFPDPDRLESALNRAGVNNTNFWALAAPMIQGGYIDLMPLLNSKDKPFKISRFLCSPDAMSQVLLFGDRPGDAAGAQDAVVDQLCGGARPELLPTLLYHLNYTYVVQEISKLLLSQVYSASNLTQEEGATVLAQYRDMMALIPVVQENVGELSGVLGKEPVFAALRNFESVGGLLSSSDFLSSAGNMLCGTPFASNENRFYKAVVQTRDYSTEPDPEQLEVLPTDFCRSLYTDILSMNGGKIVWSFVKPLLMGRILYTPASPSVYRIVEKANSTFALMSNLTSMVHKFSASFPSIRLLSQHGAALEGLRTLATTVLGEQEVGGVDVKGLFEEIGDLEYDRIMATATKVSDTLMVSEVLAFVQNKLDSMDVISLEQICLTSFKEAELAAAKKLLADTATTAVRLVPRRGDGSMKKDLQDIIRVFQETDPDNVPTYVARDLYKLPPVTFDHVDVTRLLKDIVLLKSEITEIRGKLEASEVASAAMQRELLSLRNAADSAIHATPPSPARQLQAQQDQLHATDTDVRRVNDPPPATYAERTRDAACPLRAAAPPPPRLAAAAPSTTRSQQEAAPAPPRPCPRPRRRRRAAPQAAPQVTLAAAGAPAVPPRAPRHAVVDKDGFILVEKRSPRRRNRNKRGTAPAACSLKAAMPTVDIYVSRIHANMAHDNIMRYIKERSVGRTEQPVQVLAIERLQSAKQTDFKSFRLRVPADQQKVLLNKDFWPAGIVFRRYREAKKTIKSPAIDSARGLGTLLRRASDLLRCLSLNRFHPVTDEDQLARDAANLTRVNEFAAGLVFTNIEERGDNPFRVEYKIRMDIESVPSTSRLKNQFWTPGPQANFLEDMRYFRGFVQIQDLVDTAIIQLASNRSSRPRRQTGEEGGEGERHGVYTQQIPYPCYRRDFFQSSLYESQALIVVFFFALLFSVSSAIRFIVAEKESGNTMLMSVMGVNLTNHTLSWFLSSLT</sequence>
<keyword evidence="2" id="KW-0812">Transmembrane</keyword>
<dbReference type="EMBL" id="CAJHNJ030000036">
    <property type="protein sequence ID" value="CAG9128613.1"/>
    <property type="molecule type" value="Genomic_DNA"/>
</dbReference>
<keyword evidence="2" id="KW-1133">Transmembrane helix</keyword>
<name>A0A8S4FN75_PLUXY</name>
<dbReference type="PANTHER" id="PTHR19229:SF250">
    <property type="entry name" value="ABC TRANSPORTER DOMAIN-CONTAINING PROTEIN-RELATED"/>
    <property type="match status" value="1"/>
</dbReference>
<dbReference type="InterPro" id="IPR026082">
    <property type="entry name" value="ABCA"/>
</dbReference>
<feature type="compositionally biased region" description="Basic and acidic residues" evidence="1">
    <location>
        <begin position="2605"/>
        <end position="2615"/>
    </location>
</feature>
<comment type="caution">
    <text evidence="3">The sequence shown here is derived from an EMBL/GenBank/DDBJ whole genome shotgun (WGS) entry which is preliminary data.</text>
</comment>
<organism evidence="3 4">
    <name type="scientific">Plutella xylostella</name>
    <name type="common">Diamondback moth</name>
    <name type="synonym">Plutella maculipennis</name>
    <dbReference type="NCBI Taxonomy" id="51655"/>
    <lineage>
        <taxon>Eukaryota</taxon>
        <taxon>Metazoa</taxon>
        <taxon>Ecdysozoa</taxon>
        <taxon>Arthropoda</taxon>
        <taxon>Hexapoda</taxon>
        <taxon>Insecta</taxon>
        <taxon>Pterygota</taxon>
        <taxon>Neoptera</taxon>
        <taxon>Endopterygota</taxon>
        <taxon>Lepidoptera</taxon>
        <taxon>Glossata</taxon>
        <taxon>Ditrysia</taxon>
        <taxon>Yponomeutoidea</taxon>
        <taxon>Plutellidae</taxon>
        <taxon>Plutella</taxon>
    </lineage>
</organism>